<evidence type="ECO:0000313" key="3">
    <source>
        <dbReference type="Proteomes" id="UP001597478"/>
    </source>
</evidence>
<organism evidence="2 3">
    <name type="scientific">Prauserella oleivorans</name>
    <dbReference type="NCBI Taxonomy" id="1478153"/>
    <lineage>
        <taxon>Bacteria</taxon>
        <taxon>Bacillati</taxon>
        <taxon>Actinomycetota</taxon>
        <taxon>Actinomycetes</taxon>
        <taxon>Pseudonocardiales</taxon>
        <taxon>Pseudonocardiaceae</taxon>
        <taxon>Prauserella</taxon>
    </lineage>
</organism>
<sequence>MTRDAADAETGAVTAEDAEAARNALYRYARAVDLADESLLAETFTGDVVLERVDGSRVGRAAVLAFYRTVFDGPTLWSKHMVTNVTTEATVEGLAVTAYFQAVSSTGSEAKAVFGEYRDVLVRQAGRLRIHRKRIDVQQSFPLAVRDA</sequence>
<evidence type="ECO:0000259" key="1">
    <source>
        <dbReference type="Pfam" id="PF13577"/>
    </source>
</evidence>
<proteinExistence type="predicted"/>
<dbReference type="RefSeq" id="WP_377394260.1">
    <property type="nucleotide sequence ID" value="NZ_JBHSAN010000052.1"/>
</dbReference>
<evidence type="ECO:0000313" key="2">
    <source>
        <dbReference type="EMBL" id="MFD2802511.1"/>
    </source>
</evidence>
<dbReference type="InterPro" id="IPR037401">
    <property type="entry name" value="SnoaL-like"/>
</dbReference>
<dbReference type="SUPFAM" id="SSF54427">
    <property type="entry name" value="NTF2-like"/>
    <property type="match status" value="1"/>
</dbReference>
<name>A0ABW5WJA8_9PSEU</name>
<dbReference type="Pfam" id="PF13577">
    <property type="entry name" value="SnoaL_4"/>
    <property type="match status" value="1"/>
</dbReference>
<gene>
    <name evidence="2" type="ORF">ACFS2C_24275</name>
</gene>
<comment type="caution">
    <text evidence="2">The sequence shown here is derived from an EMBL/GenBank/DDBJ whole genome shotgun (WGS) entry which is preliminary data.</text>
</comment>
<accession>A0ABW5WJA8</accession>
<dbReference type="CDD" id="cd00531">
    <property type="entry name" value="NTF2_like"/>
    <property type="match status" value="1"/>
</dbReference>
<dbReference type="Gene3D" id="3.10.450.50">
    <property type="match status" value="1"/>
</dbReference>
<dbReference type="Proteomes" id="UP001597478">
    <property type="component" value="Unassembled WGS sequence"/>
</dbReference>
<protein>
    <submittedName>
        <fullName evidence="2">Nuclear transport factor 2 family protein</fullName>
    </submittedName>
</protein>
<feature type="domain" description="SnoaL-like" evidence="1">
    <location>
        <begin position="14"/>
        <end position="133"/>
    </location>
</feature>
<dbReference type="EMBL" id="JBHUOF010000048">
    <property type="protein sequence ID" value="MFD2802511.1"/>
    <property type="molecule type" value="Genomic_DNA"/>
</dbReference>
<dbReference type="InterPro" id="IPR032710">
    <property type="entry name" value="NTF2-like_dom_sf"/>
</dbReference>
<keyword evidence="3" id="KW-1185">Reference proteome</keyword>
<reference evidence="3" key="1">
    <citation type="journal article" date="2019" name="Int. J. Syst. Evol. Microbiol.">
        <title>The Global Catalogue of Microorganisms (GCM) 10K type strain sequencing project: providing services to taxonomists for standard genome sequencing and annotation.</title>
        <authorList>
            <consortium name="The Broad Institute Genomics Platform"/>
            <consortium name="The Broad Institute Genome Sequencing Center for Infectious Disease"/>
            <person name="Wu L."/>
            <person name="Ma J."/>
        </authorList>
    </citation>
    <scope>NUCLEOTIDE SEQUENCE [LARGE SCALE GENOMIC DNA]</scope>
    <source>
        <strain evidence="3">IBRC-M 10906</strain>
    </source>
</reference>